<gene>
    <name evidence="3" type="ORF">PGTG_21579</name>
</gene>
<dbReference type="AlphaFoldDB" id="H6QRW3"/>
<dbReference type="KEGG" id="pgr:PGTG_21579"/>
<evidence type="ECO:0000256" key="2">
    <source>
        <dbReference type="ARBA" id="ARBA00023172"/>
    </source>
</evidence>
<keyword evidence="2" id="KW-0233">DNA recombination</keyword>
<dbReference type="RefSeq" id="XP_003889732.1">
    <property type="nucleotide sequence ID" value="XM_003889683.1"/>
</dbReference>
<proteinExistence type="predicted"/>
<dbReference type="InterPro" id="IPR013762">
    <property type="entry name" value="Integrase-like_cat_sf"/>
</dbReference>
<dbReference type="GO" id="GO:0003677">
    <property type="term" value="F:DNA binding"/>
    <property type="evidence" value="ECO:0007669"/>
    <property type="project" value="UniProtKB-KW"/>
</dbReference>
<evidence type="ECO:0008006" key="5">
    <source>
        <dbReference type="Google" id="ProtNLM"/>
    </source>
</evidence>
<dbReference type="GO" id="GO:0015074">
    <property type="term" value="P:DNA integration"/>
    <property type="evidence" value="ECO:0007669"/>
    <property type="project" value="InterPro"/>
</dbReference>
<evidence type="ECO:0000313" key="3">
    <source>
        <dbReference type="EMBL" id="EHS63447.1"/>
    </source>
</evidence>
<dbReference type="OrthoDB" id="3266428at2759"/>
<dbReference type="InterPro" id="IPR011010">
    <property type="entry name" value="DNA_brk_join_enz"/>
</dbReference>
<keyword evidence="1" id="KW-0238">DNA-binding</keyword>
<reference evidence="4" key="1">
    <citation type="journal article" date="2011" name="Proc. Natl. Acad. Sci. U.S.A.">
        <title>Obligate biotrophy features unraveled by the genomic analysis of rust fungi.</title>
        <authorList>
            <person name="Duplessis S."/>
            <person name="Cuomo C.A."/>
            <person name="Lin Y.-C."/>
            <person name="Aerts A."/>
            <person name="Tisserant E."/>
            <person name="Veneault-Fourrey C."/>
            <person name="Joly D.L."/>
            <person name="Hacquard S."/>
            <person name="Amselem J."/>
            <person name="Cantarel B.L."/>
            <person name="Chiu R."/>
            <person name="Coutinho P.M."/>
            <person name="Feau N."/>
            <person name="Field M."/>
            <person name="Frey P."/>
            <person name="Gelhaye E."/>
            <person name="Goldberg J."/>
            <person name="Grabherr M.G."/>
            <person name="Kodira C.D."/>
            <person name="Kohler A."/>
            <person name="Kuees U."/>
            <person name="Lindquist E.A."/>
            <person name="Lucas S.M."/>
            <person name="Mago R."/>
            <person name="Mauceli E."/>
            <person name="Morin E."/>
            <person name="Murat C."/>
            <person name="Pangilinan J.L."/>
            <person name="Park R."/>
            <person name="Pearson M."/>
            <person name="Quesneville H."/>
            <person name="Rouhier N."/>
            <person name="Sakthikumar S."/>
            <person name="Salamov A.A."/>
            <person name="Schmutz J."/>
            <person name="Selles B."/>
            <person name="Shapiro H."/>
            <person name="Tanguay P."/>
            <person name="Tuskan G.A."/>
            <person name="Henrissat B."/>
            <person name="Van de Peer Y."/>
            <person name="Rouze P."/>
            <person name="Ellis J.G."/>
            <person name="Dodds P.N."/>
            <person name="Schein J.E."/>
            <person name="Zhong S."/>
            <person name="Hamelin R.C."/>
            <person name="Grigoriev I.V."/>
            <person name="Szabo L.J."/>
            <person name="Martin F."/>
        </authorList>
    </citation>
    <scope>NUCLEOTIDE SEQUENCE [LARGE SCALE GENOMIC DNA]</scope>
    <source>
        <strain evidence="4">CRL 75-36-700-3 / race SCCL</strain>
    </source>
</reference>
<evidence type="ECO:0000313" key="4">
    <source>
        <dbReference type="Proteomes" id="UP000008783"/>
    </source>
</evidence>
<dbReference type="InterPro" id="IPR052925">
    <property type="entry name" value="Phage_Integrase-like_Recomb"/>
</dbReference>
<protein>
    <recommendedName>
        <fullName evidence="5">Tyr recombinase domain-containing protein</fullName>
    </recommendedName>
</protein>
<dbReference type="VEuPathDB" id="FungiDB:PGTG_21579"/>
<dbReference type="SUPFAM" id="SSF56349">
    <property type="entry name" value="DNA breaking-rejoining enzymes"/>
    <property type="match status" value="1"/>
</dbReference>
<dbReference type="GeneID" id="13542814"/>
<dbReference type="Proteomes" id="UP000008783">
    <property type="component" value="Unassembled WGS sequence"/>
</dbReference>
<dbReference type="InParanoid" id="H6QRW3"/>
<dbReference type="InterPro" id="IPR010998">
    <property type="entry name" value="Integrase_recombinase_N"/>
</dbReference>
<dbReference type="EMBL" id="DS178287">
    <property type="protein sequence ID" value="EHS63447.1"/>
    <property type="molecule type" value="Genomic_DNA"/>
</dbReference>
<keyword evidence="4" id="KW-1185">Reference proteome</keyword>
<name>H6QRW3_PUCGT</name>
<evidence type="ECO:0000256" key="1">
    <source>
        <dbReference type="ARBA" id="ARBA00023125"/>
    </source>
</evidence>
<dbReference type="Gene3D" id="1.10.150.130">
    <property type="match status" value="1"/>
</dbReference>
<dbReference type="Gene3D" id="1.10.443.10">
    <property type="entry name" value="Intergrase catalytic core"/>
    <property type="match status" value="1"/>
</dbReference>
<organism evidence="3 4">
    <name type="scientific">Puccinia graminis f. sp. tritici (strain CRL 75-36-700-3 / race SCCL)</name>
    <name type="common">Black stem rust fungus</name>
    <dbReference type="NCBI Taxonomy" id="418459"/>
    <lineage>
        <taxon>Eukaryota</taxon>
        <taxon>Fungi</taxon>
        <taxon>Dikarya</taxon>
        <taxon>Basidiomycota</taxon>
        <taxon>Pucciniomycotina</taxon>
        <taxon>Pucciniomycetes</taxon>
        <taxon>Pucciniales</taxon>
        <taxon>Pucciniaceae</taxon>
        <taxon>Puccinia</taxon>
    </lineage>
</organism>
<dbReference type="PANTHER" id="PTHR34605">
    <property type="entry name" value="PHAGE_INTEGRASE DOMAIN-CONTAINING PROTEIN"/>
    <property type="match status" value="1"/>
</dbReference>
<accession>H6QRW3</accession>
<dbReference type="SUPFAM" id="SSF47823">
    <property type="entry name" value="lambda integrase-like, N-terminal domain"/>
    <property type="match status" value="1"/>
</dbReference>
<sequence>MLDFSRVPGITNNGSVPKEPTARDRHYLLGYQWNTLLSYNAAIKKYQTFAKETGRVPYTLPLKPVDIYDFCHWAGRTADAPTSNDVAAVTLRKYLAGIQMWHIYHDAPFPEQTKQKVATMIKSSTYVDIDTPKRPRKKAVTIGIMVKLTELLSSGDPFQRALFDLSVVAFWGMARLVELTYNNSNGSLRRQASLLTTDVHFDQEGRGDRVTLIVRGAKTADPGEEQLIQLHRLPHMLCPILAINRRLSEAKQFVETNGETSLFGFAGPDGSRTHLTKPAATRALDKIWKAQRLKGVSGHSFRVGGASIQKAFGVPDEQIFSRGRWTSDCYKLYLREFPPDELEATFSLLNRLEECWTRSTLKEC</sequence>
<dbReference type="HOGENOM" id="CLU_003292_5_0_1"/>
<dbReference type="PANTHER" id="PTHR34605:SF3">
    <property type="entry name" value="P CELL-TYPE AGGLUTINATION PROTEIN MAP4-LIKE-RELATED"/>
    <property type="match status" value="1"/>
</dbReference>
<dbReference type="GO" id="GO:0006310">
    <property type="term" value="P:DNA recombination"/>
    <property type="evidence" value="ECO:0007669"/>
    <property type="project" value="UniProtKB-KW"/>
</dbReference>